<dbReference type="Gramene" id="ABO93757">
    <property type="protein sequence ID" value="ABO93757"/>
    <property type="gene ID" value="OSTLU_9339"/>
</dbReference>
<keyword evidence="1" id="KW-0812">Transmembrane</keyword>
<dbReference type="AlphaFoldDB" id="A4RQX4"/>
<reference evidence="3 4" key="1">
    <citation type="journal article" date="2007" name="Proc. Natl. Acad. Sci. U.S.A.">
        <title>The tiny eukaryote Ostreococcus provides genomic insights into the paradox of plankton speciation.</title>
        <authorList>
            <person name="Palenik B."/>
            <person name="Grimwood J."/>
            <person name="Aerts A."/>
            <person name="Rouze P."/>
            <person name="Salamov A."/>
            <person name="Putnam N."/>
            <person name="Dupont C."/>
            <person name="Jorgensen R."/>
            <person name="Derelle E."/>
            <person name="Rombauts S."/>
            <person name="Zhou K."/>
            <person name="Otillar R."/>
            <person name="Merchant S.S."/>
            <person name="Podell S."/>
            <person name="Gaasterland T."/>
            <person name="Napoli C."/>
            <person name="Gendler K."/>
            <person name="Manuell A."/>
            <person name="Tai V."/>
            <person name="Vallon O."/>
            <person name="Piganeau G."/>
            <person name="Jancek S."/>
            <person name="Heijde M."/>
            <person name="Jabbari K."/>
            <person name="Bowler C."/>
            <person name="Lohr M."/>
            <person name="Robbens S."/>
            <person name="Werner G."/>
            <person name="Dubchak I."/>
            <person name="Pazour G.J."/>
            <person name="Ren Q."/>
            <person name="Paulsen I."/>
            <person name="Delwiche C."/>
            <person name="Schmutz J."/>
            <person name="Rokhsar D."/>
            <person name="Van de Peer Y."/>
            <person name="Moreau H."/>
            <person name="Grigoriev I.V."/>
        </authorList>
    </citation>
    <scope>NUCLEOTIDE SEQUENCE [LARGE SCALE GENOMIC DNA]</scope>
    <source>
        <strain evidence="3 4">CCE9901</strain>
    </source>
</reference>
<dbReference type="EMBL" id="CP000581">
    <property type="protein sequence ID" value="ABO93757.1"/>
    <property type="molecule type" value="Genomic_DNA"/>
</dbReference>
<dbReference type="OrthoDB" id="3001at2759"/>
<feature type="domain" description="YdbS-like PH" evidence="2">
    <location>
        <begin position="39"/>
        <end position="108"/>
    </location>
</feature>
<evidence type="ECO:0000313" key="3">
    <source>
        <dbReference type="EMBL" id="ABO93757.1"/>
    </source>
</evidence>
<feature type="transmembrane region" description="Helical" evidence="1">
    <location>
        <begin position="20"/>
        <end position="39"/>
    </location>
</feature>
<keyword evidence="1" id="KW-0472">Membrane</keyword>
<feature type="non-terminal residue" evidence="3">
    <location>
        <position position="114"/>
    </location>
</feature>
<dbReference type="KEGG" id="olu:OSTLU_9339"/>
<dbReference type="HOGENOM" id="CLU_159373_0_0_1"/>
<dbReference type="GeneID" id="4999558"/>
<feature type="non-terminal residue" evidence="3">
    <location>
        <position position="1"/>
    </location>
</feature>
<protein>
    <recommendedName>
        <fullName evidence="2">YdbS-like PH domain-containing protein</fullName>
    </recommendedName>
</protein>
<dbReference type="STRING" id="436017.A4RQX4"/>
<dbReference type="InterPro" id="IPR005182">
    <property type="entry name" value="YdbS-like_PH"/>
</dbReference>
<evidence type="ECO:0000313" key="4">
    <source>
        <dbReference type="Proteomes" id="UP000001568"/>
    </source>
</evidence>
<gene>
    <name evidence="3" type="ORF">OSTLU_9339</name>
</gene>
<evidence type="ECO:0000256" key="1">
    <source>
        <dbReference type="SAM" id="Phobius"/>
    </source>
</evidence>
<evidence type="ECO:0000259" key="2">
    <source>
        <dbReference type="Pfam" id="PF03703"/>
    </source>
</evidence>
<dbReference type="RefSeq" id="XP_001415465.1">
    <property type="nucleotide sequence ID" value="XM_001415428.1"/>
</dbReference>
<name>A4RQX4_OSTLU</name>
<sequence>ETIVFEGPPARGEVVANVAMSWTLVWIPLAIQAVGRALWLKYKITDKRVSVISESPLRKERTDIPLDQIADVISVGRGIGAWGDMVVTLRNGEKVEIRSLPDFKKCEDVIREKM</sequence>
<dbReference type="PANTHER" id="PTHR35688:SF2">
    <property type="entry name" value="NAD(P)-LINKED OXIDOREDUCTASE SUPERFAMILY PROTEIN"/>
    <property type="match status" value="1"/>
</dbReference>
<accession>A4RQX4</accession>
<dbReference type="PANTHER" id="PTHR35688">
    <property type="entry name" value="NAD(P)-LINKED OXIDOREDUCTASE SUPERFAMILY PROTEIN"/>
    <property type="match status" value="1"/>
</dbReference>
<keyword evidence="4" id="KW-1185">Reference proteome</keyword>
<dbReference type="Pfam" id="PF03703">
    <property type="entry name" value="bPH_2"/>
    <property type="match status" value="1"/>
</dbReference>
<keyword evidence="1" id="KW-1133">Transmembrane helix</keyword>
<dbReference type="eggNOG" id="ENOG502RXK0">
    <property type="taxonomic scope" value="Eukaryota"/>
</dbReference>
<dbReference type="OMA" id="WGDMVLT"/>
<organism evidence="3 4">
    <name type="scientific">Ostreococcus lucimarinus (strain CCE9901)</name>
    <dbReference type="NCBI Taxonomy" id="436017"/>
    <lineage>
        <taxon>Eukaryota</taxon>
        <taxon>Viridiplantae</taxon>
        <taxon>Chlorophyta</taxon>
        <taxon>Mamiellophyceae</taxon>
        <taxon>Mamiellales</taxon>
        <taxon>Bathycoccaceae</taxon>
        <taxon>Ostreococcus</taxon>
    </lineage>
</organism>
<dbReference type="Proteomes" id="UP000001568">
    <property type="component" value="Chromosome 1"/>
</dbReference>
<proteinExistence type="predicted"/>